<dbReference type="Proteomes" id="UP000005426">
    <property type="component" value="Unassembled WGS sequence"/>
</dbReference>
<evidence type="ECO:0000313" key="3">
    <source>
        <dbReference type="Proteomes" id="UP000005426"/>
    </source>
</evidence>
<feature type="region of interest" description="Disordered" evidence="1">
    <location>
        <begin position="27"/>
        <end position="49"/>
    </location>
</feature>
<proteinExistence type="predicted"/>
<dbReference type="EMBL" id="ABDG02000019">
    <property type="protein sequence ID" value="EHK48145.1"/>
    <property type="molecule type" value="Genomic_DNA"/>
</dbReference>
<dbReference type="OrthoDB" id="10432016at2759"/>
<dbReference type="HOGENOM" id="CLU_1343425_0_0_1"/>
<name>G9NML5_HYPAI</name>
<comment type="caution">
    <text evidence="2">The sequence shown here is derived from an EMBL/GenBank/DDBJ whole genome shotgun (WGS) entry which is preliminary data.</text>
</comment>
<evidence type="ECO:0000256" key="1">
    <source>
        <dbReference type="SAM" id="MobiDB-lite"/>
    </source>
</evidence>
<accession>G9NML5</accession>
<reference evidence="2 3" key="1">
    <citation type="journal article" date="2011" name="Genome Biol.">
        <title>Comparative genome sequence analysis underscores mycoparasitism as the ancestral life style of Trichoderma.</title>
        <authorList>
            <person name="Kubicek C.P."/>
            <person name="Herrera-Estrella A."/>
            <person name="Seidl-Seiboth V."/>
            <person name="Martinez D.A."/>
            <person name="Druzhinina I.S."/>
            <person name="Thon M."/>
            <person name="Zeilinger S."/>
            <person name="Casas-Flores S."/>
            <person name="Horwitz B.A."/>
            <person name="Mukherjee P.K."/>
            <person name="Mukherjee M."/>
            <person name="Kredics L."/>
            <person name="Alcaraz L.D."/>
            <person name="Aerts A."/>
            <person name="Antal Z."/>
            <person name="Atanasova L."/>
            <person name="Cervantes-Badillo M.G."/>
            <person name="Challacombe J."/>
            <person name="Chertkov O."/>
            <person name="McCluskey K."/>
            <person name="Coulpier F."/>
            <person name="Deshpande N."/>
            <person name="von Doehren H."/>
            <person name="Ebbole D.J."/>
            <person name="Esquivel-Naranjo E.U."/>
            <person name="Fekete E."/>
            <person name="Flipphi M."/>
            <person name="Glaser F."/>
            <person name="Gomez-Rodriguez E.Y."/>
            <person name="Gruber S."/>
            <person name="Han C."/>
            <person name="Henrissat B."/>
            <person name="Hermosa R."/>
            <person name="Hernandez-Onate M."/>
            <person name="Karaffa L."/>
            <person name="Kosti I."/>
            <person name="Le Crom S."/>
            <person name="Lindquist E."/>
            <person name="Lucas S."/>
            <person name="Luebeck M."/>
            <person name="Luebeck P.S."/>
            <person name="Margeot A."/>
            <person name="Metz B."/>
            <person name="Misra M."/>
            <person name="Nevalainen H."/>
            <person name="Omann M."/>
            <person name="Packer N."/>
            <person name="Perrone G."/>
            <person name="Uresti-Rivera E.E."/>
            <person name="Salamov A."/>
            <person name="Schmoll M."/>
            <person name="Seiboth B."/>
            <person name="Shapiro H."/>
            <person name="Sukno S."/>
            <person name="Tamayo-Ramos J.A."/>
            <person name="Tisch D."/>
            <person name="Wiest A."/>
            <person name="Wilkinson H.H."/>
            <person name="Zhang M."/>
            <person name="Coutinho P.M."/>
            <person name="Kenerley C.M."/>
            <person name="Monte E."/>
            <person name="Baker S.E."/>
            <person name="Grigoriev I.V."/>
        </authorList>
    </citation>
    <scope>NUCLEOTIDE SEQUENCE [LARGE SCALE GENOMIC DNA]</scope>
    <source>
        <strain evidence="3">ATCC 20476 / IMI 206040</strain>
    </source>
</reference>
<protein>
    <submittedName>
        <fullName evidence="2">Uncharacterized protein</fullName>
    </submittedName>
</protein>
<keyword evidence="3" id="KW-1185">Reference proteome</keyword>
<dbReference type="AlphaFoldDB" id="G9NML5"/>
<sequence length="204" mass="22019">MQLGQVACTGLGEDITGSSDGKMAINKQSDQVSNSVVDTEHSGRDWTEQKERQRVNRALEGGIGSSHLRPECNLALSPSPRAHTLKLAATVALRLNNVAAQESAAQHPQRRQRLNRFKVGWIDGYWTRAQRSLSASWLGQTAGAQILVAVADLIMVHDWKISQVPIARALGPARSLPGLLVLLEANDQSRSGLERAEAAVSKSG</sequence>
<feature type="compositionally biased region" description="Basic and acidic residues" evidence="1">
    <location>
        <begin position="38"/>
        <end position="49"/>
    </location>
</feature>
<organism evidence="2 3">
    <name type="scientific">Hypocrea atroviridis (strain ATCC 20476 / IMI 206040)</name>
    <name type="common">Trichoderma atroviride</name>
    <dbReference type="NCBI Taxonomy" id="452589"/>
    <lineage>
        <taxon>Eukaryota</taxon>
        <taxon>Fungi</taxon>
        <taxon>Dikarya</taxon>
        <taxon>Ascomycota</taxon>
        <taxon>Pezizomycotina</taxon>
        <taxon>Sordariomycetes</taxon>
        <taxon>Hypocreomycetidae</taxon>
        <taxon>Hypocreales</taxon>
        <taxon>Hypocreaceae</taxon>
        <taxon>Trichoderma</taxon>
    </lineage>
</organism>
<gene>
    <name evidence="2" type="ORF">TRIATDRAFT_281841</name>
</gene>
<evidence type="ECO:0000313" key="2">
    <source>
        <dbReference type="EMBL" id="EHK48145.1"/>
    </source>
</evidence>
<feature type="compositionally biased region" description="Polar residues" evidence="1">
    <location>
        <begin position="27"/>
        <end position="37"/>
    </location>
</feature>